<reference evidence="2" key="1">
    <citation type="submission" date="2023-03" db="EMBL/GenBank/DDBJ databases">
        <authorList>
            <person name="Cremers G."/>
            <person name="Picone N."/>
        </authorList>
    </citation>
    <scope>NUCLEOTIDE SEQUENCE</scope>
    <source>
        <strain evidence="2">Sample_alias</strain>
    </source>
</reference>
<protein>
    <submittedName>
        <fullName evidence="2">Uncharacterized protein</fullName>
    </submittedName>
</protein>
<sequence length="99" mass="11409">MQDGQHSRGCPSSWGGSAQTHRRWEREDKLLPLTRTAGGHRRYVLARLRTELFRAEVSRRTIAYPHVSSYDLKDELEGQEQMLGCSVPARASRLRSLRM</sequence>
<name>A0ABN8XHL8_9BACT</name>
<proteinExistence type="predicted"/>
<accession>A0ABN8XHL8</accession>
<evidence type="ECO:0000313" key="2">
    <source>
        <dbReference type="EMBL" id="CAI9086781.1"/>
    </source>
</evidence>
<gene>
    <name evidence="2" type="ORF">MFUM_2477</name>
</gene>
<organism evidence="2 3">
    <name type="scientific">Candidatus Methylacidiphilum fumarolicum</name>
    <dbReference type="NCBI Taxonomy" id="591154"/>
    <lineage>
        <taxon>Bacteria</taxon>
        <taxon>Pseudomonadati</taxon>
        <taxon>Verrucomicrobiota</taxon>
        <taxon>Methylacidiphilae</taxon>
        <taxon>Methylacidiphilales</taxon>
        <taxon>Methylacidiphilaceae</taxon>
        <taxon>Methylacidiphilum (ex Ratnadevi et al. 2023)</taxon>
    </lineage>
</organism>
<evidence type="ECO:0000256" key="1">
    <source>
        <dbReference type="SAM" id="MobiDB-lite"/>
    </source>
</evidence>
<keyword evidence="3" id="KW-1185">Reference proteome</keyword>
<feature type="region of interest" description="Disordered" evidence="1">
    <location>
        <begin position="1"/>
        <end position="27"/>
    </location>
</feature>
<dbReference type="Proteomes" id="UP001161497">
    <property type="component" value="Chromosome"/>
</dbReference>
<dbReference type="EMBL" id="OX458932">
    <property type="protein sequence ID" value="CAI9086781.1"/>
    <property type="molecule type" value="Genomic_DNA"/>
</dbReference>
<evidence type="ECO:0000313" key="3">
    <source>
        <dbReference type="Proteomes" id="UP001161497"/>
    </source>
</evidence>